<evidence type="ECO:0000256" key="13">
    <source>
        <dbReference type="ARBA" id="ARBA00048390"/>
    </source>
</evidence>
<dbReference type="PANTHER" id="PTHR40255:SF1">
    <property type="entry name" value="PROTOPORPHYRINOGEN IX OXIDASE"/>
    <property type="match status" value="1"/>
</dbReference>
<dbReference type="STRING" id="1267423.SAMN05216290_0558"/>
<comment type="catalytic activity">
    <reaction evidence="13 14 15">
        <text>protoporphyrinogen IX + 3 A = protoporphyrin IX + 3 AH2</text>
        <dbReference type="Rhea" id="RHEA:62000"/>
        <dbReference type="ChEBI" id="CHEBI:13193"/>
        <dbReference type="ChEBI" id="CHEBI:17499"/>
        <dbReference type="ChEBI" id="CHEBI:57306"/>
        <dbReference type="ChEBI" id="CHEBI:57307"/>
    </reaction>
</comment>
<dbReference type="UniPathway" id="UPA00251">
    <property type="reaction ID" value="UER00324"/>
</dbReference>
<dbReference type="GO" id="GO:0006782">
    <property type="term" value="P:protoporphyrinogen IX biosynthetic process"/>
    <property type="evidence" value="ECO:0007669"/>
    <property type="project" value="UniProtKB-UniRule"/>
</dbReference>
<dbReference type="PANTHER" id="PTHR40255">
    <property type="entry name" value="UPF0093 MEMBRANE PROTEIN SLR1790"/>
    <property type="match status" value="1"/>
</dbReference>
<evidence type="ECO:0000256" key="6">
    <source>
        <dbReference type="ARBA" id="ARBA00022617"/>
    </source>
</evidence>
<feature type="binding site" description="axial binding residue" evidence="14">
    <location>
        <position position="91"/>
    </location>
    <ligand>
        <name>heme</name>
        <dbReference type="ChEBI" id="CHEBI:30413"/>
    </ligand>
    <ligandPart>
        <name>Fe</name>
        <dbReference type="ChEBI" id="CHEBI:18248"/>
    </ligandPart>
</feature>
<dbReference type="GeneID" id="99985315"/>
<keyword evidence="5 14" id="KW-1003">Cell membrane</keyword>
<keyword evidence="8 14" id="KW-0479">Metal-binding</keyword>
<sequence length="180" mass="21024">MADPYIKSLHIIFIVTWFAGLFYIVRLFVYQTEALAKAEPERTILAKQLNLMANRLWYIITWPSAVITLILGGTMIAQFPEMLKLPFMHIKLTFVFLLYVYHFYCHRIYKQLQNGIAKYSSTQLRIINEGATLILISVVFIIVLKNQFDWIKGTLGFILVTVALMIAIKIYKRIREKKNS</sequence>
<evidence type="ECO:0000256" key="4">
    <source>
        <dbReference type="ARBA" id="ARBA00017504"/>
    </source>
</evidence>
<feature type="transmembrane region" description="Helical" evidence="14">
    <location>
        <begin position="56"/>
        <end position="79"/>
    </location>
</feature>
<dbReference type="AlphaFoldDB" id="A0A1I0MPG8"/>
<evidence type="ECO:0000256" key="3">
    <source>
        <dbReference type="ARBA" id="ARBA00006501"/>
    </source>
</evidence>
<comment type="subcellular location">
    <subcellularLocation>
        <location evidence="1 14">Cell membrane</location>
        <topology evidence="1 14">Multi-pass membrane protein</topology>
    </subcellularLocation>
</comment>
<reference evidence="17" key="1">
    <citation type="submission" date="2016-10" db="EMBL/GenBank/DDBJ databases">
        <authorList>
            <person name="Varghese N."/>
            <person name="Submissions S."/>
        </authorList>
    </citation>
    <scope>NUCLEOTIDE SEQUENCE [LARGE SCALE GENOMIC DNA]</scope>
    <source>
        <strain evidence="17">CGMCC 1.12402</strain>
    </source>
</reference>
<evidence type="ECO:0000256" key="15">
    <source>
        <dbReference type="PIRNR" id="PIRNR004638"/>
    </source>
</evidence>
<evidence type="ECO:0000256" key="9">
    <source>
        <dbReference type="ARBA" id="ARBA00022989"/>
    </source>
</evidence>
<evidence type="ECO:0000256" key="8">
    <source>
        <dbReference type="ARBA" id="ARBA00022723"/>
    </source>
</evidence>
<comment type="similarity">
    <text evidence="3 14 15">Belongs to the HemJ family.</text>
</comment>
<evidence type="ECO:0000256" key="10">
    <source>
        <dbReference type="ARBA" id="ARBA00023002"/>
    </source>
</evidence>
<dbReference type="Pfam" id="PF03653">
    <property type="entry name" value="UPF0093"/>
    <property type="match status" value="1"/>
</dbReference>
<comment type="cofactor">
    <cofactor evidence="14 15">
        <name>heme b</name>
        <dbReference type="ChEBI" id="CHEBI:60344"/>
    </cofactor>
    <text evidence="14 15">Binds 1 heme b (iron(II)-protoporphyrin IX) group per subunit.</text>
</comment>
<dbReference type="OrthoDB" id="9800824at2"/>
<dbReference type="Proteomes" id="UP000199437">
    <property type="component" value="Unassembled WGS sequence"/>
</dbReference>
<dbReference type="GO" id="GO:0046872">
    <property type="term" value="F:metal ion binding"/>
    <property type="evidence" value="ECO:0007669"/>
    <property type="project" value="UniProtKB-UniRule"/>
</dbReference>
<comment type="pathway">
    <text evidence="2 14 15">Porphyrin-containing compound metabolism; protoporphyrin-IX biosynthesis; protoporphyrin-IX from protoporphyrinogen-IX: step 1/1.</text>
</comment>
<keyword evidence="17" id="KW-1185">Reference proteome</keyword>
<accession>A0A1I0MPG8</accession>
<dbReference type="InterPro" id="IPR005265">
    <property type="entry name" value="HemJ-like"/>
</dbReference>
<evidence type="ECO:0000256" key="5">
    <source>
        <dbReference type="ARBA" id="ARBA00022475"/>
    </source>
</evidence>
<name>A0A1I0MPG8_9BACT</name>
<evidence type="ECO:0000256" key="14">
    <source>
        <dbReference type="HAMAP-Rule" id="MF_02239"/>
    </source>
</evidence>
<feature type="binding site" description="axial binding residue" evidence="14">
    <location>
        <position position="10"/>
    </location>
    <ligand>
        <name>heme</name>
        <dbReference type="ChEBI" id="CHEBI:30413"/>
    </ligand>
    <ligandPart>
        <name>Fe</name>
        <dbReference type="ChEBI" id="CHEBI:18248"/>
    </ligandPart>
</feature>
<feature type="transmembrane region" description="Helical" evidence="14">
    <location>
        <begin position="6"/>
        <end position="29"/>
    </location>
</feature>
<organism evidence="16 17">
    <name type="scientific">Roseivirga pacifica</name>
    <dbReference type="NCBI Taxonomy" id="1267423"/>
    <lineage>
        <taxon>Bacteria</taxon>
        <taxon>Pseudomonadati</taxon>
        <taxon>Bacteroidota</taxon>
        <taxon>Cytophagia</taxon>
        <taxon>Cytophagales</taxon>
        <taxon>Roseivirgaceae</taxon>
        <taxon>Roseivirga</taxon>
    </lineage>
</organism>
<evidence type="ECO:0000313" key="17">
    <source>
        <dbReference type="Proteomes" id="UP000199437"/>
    </source>
</evidence>
<dbReference type="EMBL" id="FOIR01000001">
    <property type="protein sequence ID" value="SEV89943.1"/>
    <property type="molecule type" value="Genomic_DNA"/>
</dbReference>
<dbReference type="GO" id="GO:0005886">
    <property type="term" value="C:plasma membrane"/>
    <property type="evidence" value="ECO:0007669"/>
    <property type="project" value="UniProtKB-SubCell"/>
</dbReference>
<keyword evidence="12 14" id="KW-0472">Membrane</keyword>
<dbReference type="GO" id="GO:0070818">
    <property type="term" value="F:protoporphyrinogen oxidase activity"/>
    <property type="evidence" value="ECO:0007669"/>
    <property type="project" value="UniProtKB-UniRule"/>
</dbReference>
<gene>
    <name evidence="16" type="ORF">SAMN05216290_0558</name>
</gene>
<dbReference type="HAMAP" id="MF_02239">
    <property type="entry name" value="HemJ"/>
    <property type="match status" value="1"/>
</dbReference>
<evidence type="ECO:0000313" key="16">
    <source>
        <dbReference type="EMBL" id="SEV89943.1"/>
    </source>
</evidence>
<comment type="subunit">
    <text evidence="14">Homodimer.</text>
</comment>
<evidence type="ECO:0000256" key="7">
    <source>
        <dbReference type="ARBA" id="ARBA00022692"/>
    </source>
</evidence>
<keyword evidence="9 14" id="KW-1133">Transmembrane helix</keyword>
<keyword evidence="10 14" id="KW-0560">Oxidoreductase</keyword>
<feature type="transmembrane region" description="Helical" evidence="14">
    <location>
        <begin position="85"/>
        <end position="105"/>
    </location>
</feature>
<keyword evidence="11 14" id="KW-0408">Iron</keyword>
<evidence type="ECO:0000256" key="12">
    <source>
        <dbReference type="ARBA" id="ARBA00023136"/>
    </source>
</evidence>
<keyword evidence="6 14" id="KW-0349">Heme</keyword>
<dbReference type="PIRSF" id="PIRSF004638">
    <property type="entry name" value="UCP004638"/>
    <property type="match status" value="1"/>
</dbReference>
<evidence type="ECO:0000256" key="11">
    <source>
        <dbReference type="ARBA" id="ARBA00023004"/>
    </source>
</evidence>
<dbReference type="RefSeq" id="WP_090256862.1">
    <property type="nucleotide sequence ID" value="NZ_FOIR01000001.1"/>
</dbReference>
<dbReference type="EC" id="1.3.99.-" evidence="14 15"/>
<evidence type="ECO:0000256" key="2">
    <source>
        <dbReference type="ARBA" id="ARBA00005073"/>
    </source>
</evidence>
<feature type="transmembrane region" description="Helical" evidence="14">
    <location>
        <begin position="150"/>
        <end position="171"/>
    </location>
</feature>
<feature type="transmembrane region" description="Helical" evidence="14">
    <location>
        <begin position="126"/>
        <end position="144"/>
    </location>
</feature>
<proteinExistence type="inferred from homology"/>
<keyword evidence="7 14" id="KW-0812">Transmembrane</keyword>
<protein>
    <recommendedName>
        <fullName evidence="4 14">Protoporphyrinogen IX oxidase</fullName>
        <shortName evidence="14">PPO</shortName>
        <ecNumber evidence="14 15">1.3.99.-</ecNumber>
    </recommendedName>
</protein>
<evidence type="ECO:0000256" key="1">
    <source>
        <dbReference type="ARBA" id="ARBA00004651"/>
    </source>
</evidence>
<comment type="function">
    <text evidence="14 15">Catalyzes the oxidation of protoporphyrinogen IX to protoporphyrin IX.</text>
</comment>